<organism evidence="12 13">
    <name type="scientific">Pyruvatibacter mobilis</name>
    <dbReference type="NCBI Taxonomy" id="1712261"/>
    <lineage>
        <taxon>Bacteria</taxon>
        <taxon>Pseudomonadati</taxon>
        <taxon>Pseudomonadota</taxon>
        <taxon>Alphaproteobacteria</taxon>
        <taxon>Hyphomicrobiales</taxon>
        <taxon>Parvibaculaceae</taxon>
        <taxon>Pyruvatibacter</taxon>
    </lineage>
</organism>
<evidence type="ECO:0000259" key="11">
    <source>
        <dbReference type="PROSITE" id="PS51779"/>
    </source>
</evidence>
<evidence type="ECO:0000256" key="10">
    <source>
        <dbReference type="SAM" id="MobiDB-lite"/>
    </source>
</evidence>
<dbReference type="GO" id="GO:0051205">
    <property type="term" value="P:protein insertion into membrane"/>
    <property type="evidence" value="ECO:0007669"/>
    <property type="project" value="UniProtKB-UniRule"/>
</dbReference>
<reference evidence="12 13" key="1">
    <citation type="journal article" date="2016" name="Int. J. Syst. Evol. Microbiol.">
        <title>Pyruvatibacter mobilis gen. nov., sp. nov., a marine bacterium from the culture broth of Picochlorum sp. 122.</title>
        <authorList>
            <person name="Wang G."/>
            <person name="Tang M."/>
            <person name="Wu H."/>
            <person name="Dai S."/>
            <person name="Li T."/>
            <person name="Chen C."/>
            <person name="He H."/>
            <person name="Fan J."/>
            <person name="Xiang W."/>
            <person name="Li X."/>
        </authorList>
    </citation>
    <scope>NUCLEOTIDE SEQUENCE [LARGE SCALE GENOMIC DNA]</scope>
    <source>
        <strain evidence="12 13">GYP-11</strain>
    </source>
</reference>
<sequence length="776" mass="86224">MLLATPAMAQTGPAAPPSAQAAPDASAQDAGDQSSLEIARIQVEGNQRVEAETVRSYMTIREGQEVTAKDIDTSLKTLFGTGLFADVSIRQSGRDLIVTVVENPIINRVAFEGNYRIDDDDLSAETELKPRVVFTRARVQSDLQRIIELYRRKGNFAAAIEPKIIQLPQNRVDLVYEISEGPETGVSSIKFVGNKAFSDSELRGEIATAESAWWKFLSTNDNYDPDRLTFDRELLRRFYLINGYADFRVLSSVAEMAPDGSEFFITFTVEEGELYTFGEIDVQTELARLDTDELRKLVPIEAGDQYDASKIDDAVDALTFAAGTEGYAFSDVRPRVRRDREERKINITFRIDEGPRVYVERINVNGNVRTLDRVIRRELRLAEGDAFNRVLLSRSRDRIRSLGLFARVEVTEEPGSQEDLTVINVDVEETSTGELSIGAGFSSDTGIIGDLAIIERNLLGRGQFLRLRLSLSGDRQQIDLRFTEPYFMGRNLSAGIDLFGTESDFQDESGFDFQQTGIGFRFGFPMSEFSSLQLRTSYVREEIKNVASNASISVQASEGKADAHLLGYTYSLDQRNDPEKPTGGYTFFFEQDLGTPLGDTTFLESELGAAIYYGINEDFIASLRVDAGYIFGYNGDDVRLNNRFFKGGSSFRGFEPSGVGPRDTITDDALGANAFAIGSAQLTVPLFLPEELGITGAVFSDFGVVGLNDEDDRFFLINGAIVRSDIQDDLAFRASGGFSLFWESPFGPVRVDLAEAFLKEDYDKEQFFRFSAGTSF</sequence>
<feature type="compositionally biased region" description="Low complexity" evidence="10">
    <location>
        <begin position="9"/>
        <end position="33"/>
    </location>
</feature>
<keyword evidence="5 8" id="KW-0677">Repeat</keyword>
<dbReference type="Proteomes" id="UP000470384">
    <property type="component" value="Unassembled WGS sequence"/>
</dbReference>
<dbReference type="InterPro" id="IPR034746">
    <property type="entry name" value="POTRA"/>
</dbReference>
<dbReference type="AlphaFoldDB" id="A0A845QB10"/>
<dbReference type="InterPro" id="IPR000184">
    <property type="entry name" value="Bac_surfAg_D15"/>
</dbReference>
<feature type="region of interest" description="Disordered" evidence="10">
    <location>
        <begin position="1"/>
        <end position="33"/>
    </location>
</feature>
<comment type="function">
    <text evidence="8">Part of the outer membrane protein assembly complex, which is involved in assembly and insertion of beta-barrel proteins into the outer membrane.</text>
</comment>
<dbReference type="EMBL" id="WXYQ01000005">
    <property type="protein sequence ID" value="NBG95657.1"/>
    <property type="molecule type" value="Genomic_DNA"/>
</dbReference>
<dbReference type="NCBIfam" id="TIGR03303">
    <property type="entry name" value="OM_YaeT"/>
    <property type="match status" value="1"/>
</dbReference>
<evidence type="ECO:0000256" key="8">
    <source>
        <dbReference type="HAMAP-Rule" id="MF_01430"/>
    </source>
</evidence>
<feature type="domain" description="POTRA" evidence="11">
    <location>
        <begin position="357"/>
        <end position="430"/>
    </location>
</feature>
<keyword evidence="7 8" id="KW-0998">Cell outer membrane</keyword>
<evidence type="ECO:0000256" key="4">
    <source>
        <dbReference type="ARBA" id="ARBA00022729"/>
    </source>
</evidence>
<evidence type="ECO:0000256" key="7">
    <source>
        <dbReference type="ARBA" id="ARBA00023237"/>
    </source>
</evidence>
<protein>
    <recommendedName>
        <fullName evidence="8 9">Outer membrane protein assembly factor BamA</fullName>
    </recommendedName>
</protein>
<dbReference type="InterPro" id="IPR039910">
    <property type="entry name" value="D15-like"/>
</dbReference>
<dbReference type="PIRSF" id="PIRSF006076">
    <property type="entry name" value="OM_assembly_OMP85"/>
    <property type="match status" value="1"/>
</dbReference>
<name>A0A845QB10_9HYPH</name>
<comment type="caution">
    <text evidence="12">The sequence shown here is derived from an EMBL/GenBank/DDBJ whole genome shotgun (WGS) entry which is preliminary data.</text>
</comment>
<comment type="subunit">
    <text evidence="8">Part of the Bam complex.</text>
</comment>
<dbReference type="PANTHER" id="PTHR12815">
    <property type="entry name" value="SORTING AND ASSEMBLY MACHINERY SAMM50 PROTEIN FAMILY MEMBER"/>
    <property type="match status" value="1"/>
</dbReference>
<comment type="similarity">
    <text evidence="8">Belongs to the BamA family.</text>
</comment>
<gene>
    <name evidence="8 12" type="primary">bamA</name>
    <name evidence="12" type="ORF">GTQ45_07920</name>
</gene>
<dbReference type="PROSITE" id="PS51779">
    <property type="entry name" value="POTRA"/>
    <property type="match status" value="4"/>
</dbReference>
<dbReference type="Gene3D" id="2.40.160.50">
    <property type="entry name" value="membrane protein fhac: a member of the omp85/tpsb transporter family"/>
    <property type="match status" value="1"/>
</dbReference>
<dbReference type="InterPro" id="IPR010827">
    <property type="entry name" value="BamA/TamA_POTRA"/>
</dbReference>
<feature type="domain" description="POTRA" evidence="11">
    <location>
        <begin position="36"/>
        <end position="103"/>
    </location>
</feature>
<evidence type="ECO:0000256" key="5">
    <source>
        <dbReference type="ARBA" id="ARBA00022737"/>
    </source>
</evidence>
<evidence type="ECO:0000256" key="6">
    <source>
        <dbReference type="ARBA" id="ARBA00023136"/>
    </source>
</evidence>
<keyword evidence="4 8" id="KW-0732">Signal</keyword>
<comment type="subcellular location">
    <subcellularLocation>
        <location evidence="8">Cell outer membrane</location>
    </subcellularLocation>
    <subcellularLocation>
        <location evidence="1">Membrane</location>
    </subcellularLocation>
</comment>
<dbReference type="OrthoDB" id="9803054at2"/>
<proteinExistence type="inferred from homology"/>
<dbReference type="Gene3D" id="3.10.20.310">
    <property type="entry name" value="membrane protein fhac"/>
    <property type="match status" value="5"/>
</dbReference>
<dbReference type="Pfam" id="PF01103">
    <property type="entry name" value="Omp85"/>
    <property type="match status" value="1"/>
</dbReference>
<evidence type="ECO:0000256" key="1">
    <source>
        <dbReference type="ARBA" id="ARBA00004370"/>
    </source>
</evidence>
<feature type="domain" description="POTRA" evidence="11">
    <location>
        <begin position="275"/>
        <end position="354"/>
    </location>
</feature>
<dbReference type="Pfam" id="PF07244">
    <property type="entry name" value="POTRA"/>
    <property type="match status" value="5"/>
</dbReference>
<keyword evidence="13" id="KW-1185">Reference proteome</keyword>
<feature type="domain" description="POTRA" evidence="11">
    <location>
        <begin position="104"/>
        <end position="181"/>
    </location>
</feature>
<accession>A0A845QB10</accession>
<keyword evidence="2 8" id="KW-1134">Transmembrane beta strand</keyword>
<evidence type="ECO:0000313" key="13">
    <source>
        <dbReference type="Proteomes" id="UP000470384"/>
    </source>
</evidence>
<dbReference type="GO" id="GO:0043165">
    <property type="term" value="P:Gram-negative-bacterium-type cell outer membrane assembly"/>
    <property type="evidence" value="ECO:0007669"/>
    <property type="project" value="UniProtKB-UniRule"/>
</dbReference>
<dbReference type="HAMAP" id="MF_01430">
    <property type="entry name" value="OM_assembly_BamA"/>
    <property type="match status" value="1"/>
</dbReference>
<evidence type="ECO:0000313" key="12">
    <source>
        <dbReference type="EMBL" id="NBG95657.1"/>
    </source>
</evidence>
<dbReference type="GO" id="GO:0009279">
    <property type="term" value="C:cell outer membrane"/>
    <property type="evidence" value="ECO:0007669"/>
    <property type="project" value="UniProtKB-SubCell"/>
</dbReference>
<dbReference type="InterPro" id="IPR023707">
    <property type="entry name" value="OM_assembly_BamA"/>
</dbReference>
<evidence type="ECO:0000256" key="3">
    <source>
        <dbReference type="ARBA" id="ARBA00022692"/>
    </source>
</evidence>
<evidence type="ECO:0000256" key="2">
    <source>
        <dbReference type="ARBA" id="ARBA00022452"/>
    </source>
</evidence>
<evidence type="ECO:0000256" key="9">
    <source>
        <dbReference type="NCBIfam" id="TIGR03303"/>
    </source>
</evidence>
<keyword evidence="6 8" id="KW-0472">Membrane</keyword>
<keyword evidence="3 8" id="KW-0812">Transmembrane</keyword>
<dbReference type="PANTHER" id="PTHR12815:SF23">
    <property type="entry name" value="OUTER MEMBRANE PROTEIN ASSEMBLY FACTOR BAMA"/>
    <property type="match status" value="1"/>
</dbReference>